<keyword evidence="1" id="KW-1133">Transmembrane helix</keyword>
<accession>A0A6M5YTW6</accession>
<dbReference type="EMBL" id="CP053452">
    <property type="protein sequence ID" value="QJW97478.1"/>
    <property type="molecule type" value="Genomic_DNA"/>
</dbReference>
<evidence type="ECO:0000313" key="2">
    <source>
        <dbReference type="EMBL" id="QJW97478.1"/>
    </source>
</evidence>
<name>A0A6M5YTW6_9BACT</name>
<protein>
    <submittedName>
        <fullName evidence="2">Uncharacterized protein</fullName>
    </submittedName>
</protein>
<evidence type="ECO:0000256" key="1">
    <source>
        <dbReference type="SAM" id="Phobius"/>
    </source>
</evidence>
<dbReference type="KEGG" id="ftj:FTUN_5052"/>
<keyword evidence="1" id="KW-0472">Membrane</keyword>
<gene>
    <name evidence="2" type="ORF">FTUN_5052</name>
</gene>
<proteinExistence type="predicted"/>
<dbReference type="RefSeq" id="WP_171472837.1">
    <property type="nucleotide sequence ID" value="NZ_CP053452.2"/>
</dbReference>
<dbReference type="Proteomes" id="UP000503447">
    <property type="component" value="Chromosome"/>
</dbReference>
<reference evidence="3" key="1">
    <citation type="submission" date="2020-05" db="EMBL/GenBank/DDBJ databases">
        <title>Frigoriglobus tundricola gen. nov., sp. nov., a psychrotolerant cellulolytic planctomycete of the family Gemmataceae with two divergent copies of 16S rRNA gene.</title>
        <authorList>
            <person name="Kulichevskaya I.S."/>
            <person name="Ivanova A.A."/>
            <person name="Naumoff D.G."/>
            <person name="Beletsky A.V."/>
            <person name="Rijpstra W.I.C."/>
            <person name="Sinninghe Damste J.S."/>
            <person name="Mardanov A.V."/>
            <person name="Ravin N.V."/>
            <person name="Dedysh S.N."/>
        </authorList>
    </citation>
    <scope>NUCLEOTIDE SEQUENCE [LARGE SCALE GENOMIC DNA]</scope>
    <source>
        <strain evidence="3">PL17</strain>
    </source>
</reference>
<keyword evidence="3" id="KW-1185">Reference proteome</keyword>
<keyword evidence="1" id="KW-0812">Transmembrane</keyword>
<dbReference type="AlphaFoldDB" id="A0A6M5YTW6"/>
<organism evidence="2 3">
    <name type="scientific">Frigoriglobus tundricola</name>
    <dbReference type="NCBI Taxonomy" id="2774151"/>
    <lineage>
        <taxon>Bacteria</taxon>
        <taxon>Pseudomonadati</taxon>
        <taxon>Planctomycetota</taxon>
        <taxon>Planctomycetia</taxon>
        <taxon>Gemmatales</taxon>
        <taxon>Gemmataceae</taxon>
        <taxon>Frigoriglobus</taxon>
    </lineage>
</organism>
<evidence type="ECO:0000313" key="3">
    <source>
        <dbReference type="Proteomes" id="UP000503447"/>
    </source>
</evidence>
<sequence length="345" mass="37167">MTRRTGTSLIEVLVTIGILGIGLISVIALFPMAAITMGQALKDDRTATCAATADGYIRNVHFRNVVEQTTPTEPYFFAMDGNQTDGQTPLSGTALGTGVPTPQLSNPSANTPIYPDSHPSYPVFVDPMGYATGSNAVGDLGSFTGGTYAIPRVTVQTIQSQATTAQQNLLALRLCSQMDGLTYNDDAVAQQGASMRELRYNWLWVLQRPTNSDRTTTTCTVVVFDRRVNLYKPPGSEAVFTTTFNPAQTSVTISSTADVRKGSWVMDGTITTVTDPDNVSRPIRHAIFYRVLSVNDNGNGSYTLELNTPITRLDGQTYPYTGNVVVMPAVADVYQRPVLSSTVGP</sequence>
<feature type="transmembrane region" description="Helical" evidence="1">
    <location>
        <begin position="12"/>
        <end position="35"/>
    </location>
</feature>